<accession>A0A8X7BJ93</accession>
<evidence type="ECO:0000313" key="1">
    <source>
        <dbReference type="EMBL" id="GFY33826.1"/>
    </source>
</evidence>
<evidence type="ECO:0000313" key="2">
    <source>
        <dbReference type="Proteomes" id="UP000887159"/>
    </source>
</evidence>
<gene>
    <name evidence="1" type="ORF">TNCV_4595381</name>
</gene>
<sequence length="113" mass="13202">MDQPQQCYSDKSGHSRRNRIQEQLRFCNHASLPRSTYQSGHSLSGRPNNIRPHIQSRHGMEKRFAFRFPETPSILTKANAYSKRFGWCLLAEMLFFCTTRLRAKGPPCWILCD</sequence>
<proteinExistence type="predicted"/>
<dbReference type="AlphaFoldDB" id="A0A8X7BJ93"/>
<protein>
    <submittedName>
        <fullName evidence="1">Uncharacterized protein</fullName>
    </submittedName>
</protein>
<keyword evidence="2" id="KW-1185">Reference proteome</keyword>
<dbReference type="EMBL" id="BMAU01021418">
    <property type="protein sequence ID" value="GFY33826.1"/>
    <property type="molecule type" value="Genomic_DNA"/>
</dbReference>
<organism evidence="1 2">
    <name type="scientific">Trichonephila clavipes</name>
    <name type="common">Golden silk orbweaver</name>
    <name type="synonym">Nephila clavipes</name>
    <dbReference type="NCBI Taxonomy" id="2585209"/>
    <lineage>
        <taxon>Eukaryota</taxon>
        <taxon>Metazoa</taxon>
        <taxon>Ecdysozoa</taxon>
        <taxon>Arthropoda</taxon>
        <taxon>Chelicerata</taxon>
        <taxon>Arachnida</taxon>
        <taxon>Araneae</taxon>
        <taxon>Araneomorphae</taxon>
        <taxon>Entelegynae</taxon>
        <taxon>Araneoidea</taxon>
        <taxon>Nephilidae</taxon>
        <taxon>Trichonephila</taxon>
    </lineage>
</organism>
<comment type="caution">
    <text evidence="1">The sequence shown here is derived from an EMBL/GenBank/DDBJ whole genome shotgun (WGS) entry which is preliminary data.</text>
</comment>
<name>A0A8X7BJ93_TRICX</name>
<dbReference type="Proteomes" id="UP000887159">
    <property type="component" value="Unassembled WGS sequence"/>
</dbReference>
<reference evidence="1" key="1">
    <citation type="submission" date="2020-08" db="EMBL/GenBank/DDBJ databases">
        <title>Multicomponent nature underlies the extraordinary mechanical properties of spider dragline silk.</title>
        <authorList>
            <person name="Kono N."/>
            <person name="Nakamura H."/>
            <person name="Mori M."/>
            <person name="Yoshida Y."/>
            <person name="Ohtoshi R."/>
            <person name="Malay A.D."/>
            <person name="Moran D.A.P."/>
            <person name="Tomita M."/>
            <person name="Numata K."/>
            <person name="Arakawa K."/>
        </authorList>
    </citation>
    <scope>NUCLEOTIDE SEQUENCE</scope>
</reference>